<comment type="caution">
    <text evidence="2">The sequence shown here is derived from an EMBL/GenBank/DDBJ whole genome shotgun (WGS) entry which is preliminary data.</text>
</comment>
<feature type="transmembrane region" description="Helical" evidence="1">
    <location>
        <begin position="95"/>
        <end position="115"/>
    </location>
</feature>
<keyword evidence="1" id="KW-0472">Membrane</keyword>
<sequence>MLPLIPFTLLVGALLVVQAGVNTQLRAGLGDAGLAALVSFGVGTLALALFVLVQRPTLPDVATLARLPWWYWVGGALGAVYVATVTIIAPRLGATTLTMLVVAGQLAMALVADHFGLIGFARRSMDVGRVTGVALVLAGALLTLRR</sequence>
<keyword evidence="1" id="KW-1133">Transmembrane helix</keyword>
<name>A0AA37Q9J1_9BACT</name>
<protein>
    <submittedName>
        <fullName evidence="2">Membrane protein</fullName>
    </submittedName>
</protein>
<dbReference type="PANTHER" id="PTHR34821:SF2">
    <property type="entry name" value="INNER MEMBRANE PROTEIN YDCZ"/>
    <property type="match status" value="1"/>
</dbReference>
<proteinExistence type="predicted"/>
<dbReference type="PANTHER" id="PTHR34821">
    <property type="entry name" value="INNER MEMBRANE PROTEIN YDCZ"/>
    <property type="match status" value="1"/>
</dbReference>
<keyword evidence="3" id="KW-1185">Reference proteome</keyword>
<dbReference type="GO" id="GO:0005886">
    <property type="term" value="C:plasma membrane"/>
    <property type="evidence" value="ECO:0007669"/>
    <property type="project" value="TreeGrafter"/>
</dbReference>
<dbReference type="InterPro" id="IPR006750">
    <property type="entry name" value="YdcZ"/>
</dbReference>
<dbReference type="RefSeq" id="WP_284349260.1">
    <property type="nucleotide sequence ID" value="NZ_BRXS01000002.1"/>
</dbReference>
<keyword evidence="1" id="KW-0812">Transmembrane</keyword>
<dbReference type="Pfam" id="PF04657">
    <property type="entry name" value="DMT_YdcZ"/>
    <property type="match status" value="1"/>
</dbReference>
<feature type="transmembrane region" description="Helical" evidence="1">
    <location>
        <begin position="35"/>
        <end position="53"/>
    </location>
</feature>
<feature type="transmembrane region" description="Helical" evidence="1">
    <location>
        <begin position="69"/>
        <end position="89"/>
    </location>
</feature>
<evidence type="ECO:0000313" key="2">
    <source>
        <dbReference type="EMBL" id="GLC24816.1"/>
    </source>
</evidence>
<dbReference type="EMBL" id="BRXS01000002">
    <property type="protein sequence ID" value="GLC24816.1"/>
    <property type="molecule type" value="Genomic_DNA"/>
</dbReference>
<dbReference type="AlphaFoldDB" id="A0AA37Q9J1"/>
<organism evidence="2 3">
    <name type="scientific">Roseisolibacter agri</name>
    <dbReference type="NCBI Taxonomy" id="2014610"/>
    <lineage>
        <taxon>Bacteria</taxon>
        <taxon>Pseudomonadati</taxon>
        <taxon>Gemmatimonadota</taxon>
        <taxon>Gemmatimonadia</taxon>
        <taxon>Gemmatimonadales</taxon>
        <taxon>Gemmatimonadaceae</taxon>
        <taxon>Roseisolibacter</taxon>
    </lineage>
</organism>
<dbReference type="Proteomes" id="UP001161325">
    <property type="component" value="Unassembled WGS sequence"/>
</dbReference>
<reference evidence="2" key="1">
    <citation type="submission" date="2022-08" db="EMBL/GenBank/DDBJ databases">
        <title>Draft genome sequencing of Roseisolibacter agri AW1220.</title>
        <authorList>
            <person name="Tobiishi Y."/>
            <person name="Tonouchi A."/>
        </authorList>
    </citation>
    <scope>NUCLEOTIDE SEQUENCE</scope>
    <source>
        <strain evidence="2">AW1220</strain>
    </source>
</reference>
<evidence type="ECO:0000313" key="3">
    <source>
        <dbReference type="Proteomes" id="UP001161325"/>
    </source>
</evidence>
<gene>
    <name evidence="2" type="ORF">rosag_13290</name>
</gene>
<accession>A0AA37Q9J1</accession>
<evidence type="ECO:0000256" key="1">
    <source>
        <dbReference type="SAM" id="Phobius"/>
    </source>
</evidence>